<evidence type="ECO:0000259" key="6">
    <source>
        <dbReference type="PROSITE" id="PS51388"/>
    </source>
</evidence>
<keyword evidence="4" id="KW-0342">GTP-binding</keyword>
<dbReference type="GO" id="GO:0005886">
    <property type="term" value="C:plasma membrane"/>
    <property type="evidence" value="ECO:0007669"/>
    <property type="project" value="TreeGrafter"/>
</dbReference>
<dbReference type="Gene3D" id="1.20.120.1240">
    <property type="entry name" value="Dynamin, middle domain"/>
    <property type="match status" value="1"/>
</dbReference>
<dbReference type="OrthoDB" id="5061070at2759"/>
<dbReference type="GO" id="GO:0016185">
    <property type="term" value="P:synaptic vesicle budding from presynaptic endocytic zone membrane"/>
    <property type="evidence" value="ECO:0007669"/>
    <property type="project" value="TreeGrafter"/>
</dbReference>
<evidence type="ECO:0000256" key="2">
    <source>
        <dbReference type="ARBA" id="ARBA00022741"/>
    </source>
</evidence>
<proteinExistence type="predicted"/>
<feature type="region of interest" description="Disordered" evidence="5">
    <location>
        <begin position="215"/>
        <end position="263"/>
    </location>
</feature>
<dbReference type="GO" id="GO:0005525">
    <property type="term" value="F:GTP binding"/>
    <property type="evidence" value="ECO:0007669"/>
    <property type="project" value="UniProtKB-KW"/>
</dbReference>
<dbReference type="STRING" id="10195.A0A3M7SSQ6"/>
<accession>A0A3M7SSQ6</accession>
<dbReference type="EMBL" id="REGN01000828">
    <property type="protein sequence ID" value="RNA38745.1"/>
    <property type="molecule type" value="Genomic_DNA"/>
</dbReference>
<sequence length="263" mass="29006">KKLIIKIIKKDDFGSIDPILERQVETIRNLVDSYMKIINKTTRDLVPKIIMHLIINNVRDFVKNEVIAHIYSYGDTSSLMEESAEEAVKREETLRLYNSTKEALKIIADVSRDTITESIPPPVRHYESSLPTPNYNQRPASPKIPRQAPQAPNARPAPPAPSSAPVYQPSQPTPPSHNQSSVGFNFNINPSNIMSTLSTAASVMNNFGNLKLNKSDNSAGVAPPNRPSPVPNASVTLPNPLIPQRLGQQPPAIPKRPASQYPN</sequence>
<gene>
    <name evidence="7" type="ORF">BpHYR1_037099</name>
</gene>
<organism evidence="7 8">
    <name type="scientific">Brachionus plicatilis</name>
    <name type="common">Marine rotifer</name>
    <name type="synonym">Brachionus muelleri</name>
    <dbReference type="NCBI Taxonomy" id="10195"/>
    <lineage>
        <taxon>Eukaryota</taxon>
        <taxon>Metazoa</taxon>
        <taxon>Spiralia</taxon>
        <taxon>Gnathifera</taxon>
        <taxon>Rotifera</taxon>
        <taxon>Eurotatoria</taxon>
        <taxon>Monogononta</taxon>
        <taxon>Pseudotrocha</taxon>
        <taxon>Ploima</taxon>
        <taxon>Brachionidae</taxon>
        <taxon>Brachionus</taxon>
    </lineage>
</organism>
<evidence type="ECO:0000256" key="3">
    <source>
        <dbReference type="ARBA" id="ARBA00022801"/>
    </source>
</evidence>
<dbReference type="SMART" id="SM00302">
    <property type="entry name" value="GED"/>
    <property type="match status" value="1"/>
</dbReference>
<feature type="compositionally biased region" description="Polar residues" evidence="5">
    <location>
        <begin position="129"/>
        <end position="139"/>
    </location>
</feature>
<protein>
    <recommendedName>
        <fullName evidence="1">dynamin GTPase</fullName>
        <ecNumber evidence="1">3.6.5.5</ecNumber>
    </recommendedName>
</protein>
<feature type="compositionally biased region" description="Low complexity" evidence="5">
    <location>
        <begin position="145"/>
        <end position="154"/>
    </location>
</feature>
<dbReference type="PANTHER" id="PTHR11566">
    <property type="entry name" value="DYNAMIN"/>
    <property type="match status" value="1"/>
</dbReference>
<dbReference type="PANTHER" id="PTHR11566:SF212">
    <property type="entry name" value="DYNAMIN"/>
    <property type="match status" value="1"/>
</dbReference>
<evidence type="ECO:0000313" key="7">
    <source>
        <dbReference type="EMBL" id="RNA38745.1"/>
    </source>
</evidence>
<dbReference type="GO" id="GO:0003924">
    <property type="term" value="F:GTPase activity"/>
    <property type="evidence" value="ECO:0007669"/>
    <property type="project" value="InterPro"/>
</dbReference>
<keyword evidence="2" id="KW-0547">Nucleotide-binding</keyword>
<dbReference type="GO" id="GO:0005737">
    <property type="term" value="C:cytoplasm"/>
    <property type="evidence" value="ECO:0007669"/>
    <property type="project" value="TreeGrafter"/>
</dbReference>
<name>A0A3M7SSQ6_BRAPC</name>
<dbReference type="GO" id="GO:0031623">
    <property type="term" value="P:receptor internalization"/>
    <property type="evidence" value="ECO:0007669"/>
    <property type="project" value="TreeGrafter"/>
</dbReference>
<reference evidence="7 8" key="1">
    <citation type="journal article" date="2018" name="Sci. Rep.">
        <title>Genomic signatures of local adaptation to the degree of environmental predictability in rotifers.</title>
        <authorList>
            <person name="Franch-Gras L."/>
            <person name="Hahn C."/>
            <person name="Garcia-Roger E.M."/>
            <person name="Carmona M.J."/>
            <person name="Serra M."/>
            <person name="Gomez A."/>
        </authorList>
    </citation>
    <scope>NUCLEOTIDE SEQUENCE [LARGE SCALE GENOMIC DNA]</scope>
    <source>
        <strain evidence="7">HYR1</strain>
    </source>
</reference>
<dbReference type="InterPro" id="IPR003130">
    <property type="entry name" value="GED"/>
</dbReference>
<evidence type="ECO:0000256" key="5">
    <source>
        <dbReference type="SAM" id="MobiDB-lite"/>
    </source>
</evidence>
<dbReference type="InterPro" id="IPR020850">
    <property type="entry name" value="GED_dom"/>
</dbReference>
<dbReference type="InterPro" id="IPR022812">
    <property type="entry name" value="Dynamin"/>
</dbReference>
<dbReference type="AlphaFoldDB" id="A0A3M7SSQ6"/>
<feature type="domain" description="GED" evidence="6">
    <location>
        <begin position="24"/>
        <end position="115"/>
    </location>
</feature>
<keyword evidence="8" id="KW-1185">Reference proteome</keyword>
<dbReference type="EC" id="3.6.5.5" evidence="1"/>
<dbReference type="Proteomes" id="UP000276133">
    <property type="component" value="Unassembled WGS sequence"/>
</dbReference>
<dbReference type="GO" id="GO:0005874">
    <property type="term" value="C:microtubule"/>
    <property type="evidence" value="ECO:0007669"/>
    <property type="project" value="TreeGrafter"/>
</dbReference>
<feature type="region of interest" description="Disordered" evidence="5">
    <location>
        <begin position="117"/>
        <end position="184"/>
    </location>
</feature>
<dbReference type="PROSITE" id="PS51388">
    <property type="entry name" value="GED"/>
    <property type="match status" value="1"/>
</dbReference>
<dbReference type="GO" id="GO:0098793">
    <property type="term" value="C:presynapse"/>
    <property type="evidence" value="ECO:0007669"/>
    <property type="project" value="GOC"/>
</dbReference>
<dbReference type="GO" id="GO:0008017">
    <property type="term" value="F:microtubule binding"/>
    <property type="evidence" value="ECO:0007669"/>
    <property type="project" value="TreeGrafter"/>
</dbReference>
<evidence type="ECO:0000256" key="1">
    <source>
        <dbReference type="ARBA" id="ARBA00011980"/>
    </source>
</evidence>
<evidence type="ECO:0000313" key="8">
    <source>
        <dbReference type="Proteomes" id="UP000276133"/>
    </source>
</evidence>
<dbReference type="Pfam" id="PF02212">
    <property type="entry name" value="GED"/>
    <property type="match status" value="1"/>
</dbReference>
<comment type="caution">
    <text evidence="7">The sequence shown here is derived from an EMBL/GenBank/DDBJ whole genome shotgun (WGS) entry which is preliminary data.</text>
</comment>
<evidence type="ECO:0000256" key="4">
    <source>
        <dbReference type="ARBA" id="ARBA00023134"/>
    </source>
</evidence>
<feature type="non-terminal residue" evidence="7">
    <location>
        <position position="1"/>
    </location>
</feature>
<keyword evidence="3 7" id="KW-0378">Hydrolase</keyword>